<protein>
    <submittedName>
        <fullName evidence="6">Uncharacterized protein</fullName>
    </submittedName>
</protein>
<evidence type="ECO:0000313" key="8">
    <source>
        <dbReference type="EMBL" id="KAE9159589.1"/>
    </source>
</evidence>
<dbReference type="Proteomes" id="UP000441208">
    <property type="component" value="Unassembled WGS sequence"/>
</dbReference>
<dbReference type="EMBL" id="QXGE01009304">
    <property type="protein sequence ID" value="KAE9260892.1"/>
    <property type="molecule type" value="Genomic_DNA"/>
</dbReference>
<reference evidence="11 12" key="1">
    <citation type="submission" date="2018-08" db="EMBL/GenBank/DDBJ databases">
        <title>Genomic investigation of the strawberry pathogen Phytophthora fragariae indicates pathogenicity is determined by transcriptional variation in three key races.</title>
        <authorList>
            <person name="Adams T.M."/>
            <person name="Armitage A.D."/>
            <person name="Sobczyk M.K."/>
            <person name="Bates H.J."/>
            <person name="Dunwell J.M."/>
            <person name="Nellist C.F."/>
            <person name="Harrison R.J."/>
        </authorList>
    </citation>
    <scope>NUCLEOTIDE SEQUENCE [LARGE SCALE GENOMIC DNA]</scope>
    <source>
        <strain evidence="9 13">A4</strain>
        <strain evidence="7 14">BC-1</strain>
        <strain evidence="8 18">BC-23</strain>
        <strain evidence="6 12">NOV-27</strain>
        <strain evidence="5 15">NOV-5</strain>
        <strain evidence="4 16">NOV-71</strain>
        <strain evidence="10 19">NOV-77</strain>
        <strain evidence="1 11">NOV-9</strain>
        <strain evidence="3 20">ONT-3</strain>
        <strain evidence="2 17">SCRP245</strain>
    </source>
</reference>
<sequence length="31" mass="3352">MGSKAATVAATTQQQRTAMFNGPLALSMRRR</sequence>
<evidence type="ECO:0000313" key="4">
    <source>
        <dbReference type="EMBL" id="KAE9055015.1"/>
    </source>
</evidence>
<dbReference type="Proteomes" id="UP000488956">
    <property type="component" value="Unassembled WGS sequence"/>
</dbReference>
<evidence type="ECO:0000313" key="20">
    <source>
        <dbReference type="Proteomes" id="UP000488956"/>
    </source>
</evidence>
<evidence type="ECO:0000313" key="2">
    <source>
        <dbReference type="EMBL" id="KAE8956665.1"/>
    </source>
</evidence>
<evidence type="ECO:0000313" key="6">
    <source>
        <dbReference type="EMBL" id="KAE9157031.1"/>
    </source>
</evidence>
<evidence type="ECO:0000313" key="11">
    <source>
        <dbReference type="Proteomes" id="UP000429523"/>
    </source>
</evidence>
<evidence type="ECO:0000313" key="9">
    <source>
        <dbReference type="EMBL" id="KAE9260892.1"/>
    </source>
</evidence>
<evidence type="ECO:0000313" key="14">
    <source>
        <dbReference type="Proteomes" id="UP000440367"/>
    </source>
</evidence>
<evidence type="ECO:0000313" key="15">
    <source>
        <dbReference type="Proteomes" id="UP000440732"/>
    </source>
</evidence>
<organism evidence="6 12">
    <name type="scientific">Phytophthora fragariae</name>
    <dbReference type="NCBI Taxonomy" id="53985"/>
    <lineage>
        <taxon>Eukaryota</taxon>
        <taxon>Sar</taxon>
        <taxon>Stramenopiles</taxon>
        <taxon>Oomycota</taxon>
        <taxon>Peronosporomycetes</taxon>
        <taxon>Peronosporales</taxon>
        <taxon>Peronosporaceae</taxon>
        <taxon>Phytophthora</taxon>
    </lineage>
</organism>
<dbReference type="Proteomes" id="UP000476176">
    <property type="component" value="Unassembled WGS sequence"/>
</dbReference>
<dbReference type="AlphaFoldDB" id="A0A6A3UXQ9"/>
<gene>
    <name evidence="9" type="ORF">PF001_g32584</name>
    <name evidence="7" type="ORF">PF002_g32968</name>
    <name evidence="8" type="ORF">PF004_g31488</name>
    <name evidence="6" type="ORF">PF005_g32989</name>
    <name evidence="5" type="ORF">PF006_g32812</name>
    <name evidence="4" type="ORF">PF007_g32447</name>
    <name evidence="10" type="ORF">PF008_g32500</name>
    <name evidence="1" type="ORF">PF009_g32822</name>
    <name evidence="3" type="ORF">PF010_g32484</name>
    <name evidence="2" type="ORF">PF011_g31402</name>
</gene>
<dbReference type="Proteomes" id="UP000437068">
    <property type="component" value="Unassembled WGS sequence"/>
</dbReference>
<evidence type="ECO:0000313" key="10">
    <source>
        <dbReference type="EMBL" id="KAE9262848.1"/>
    </source>
</evidence>
<evidence type="ECO:0000313" key="13">
    <source>
        <dbReference type="Proteomes" id="UP000437068"/>
    </source>
</evidence>
<dbReference type="EMBL" id="QXGA01009918">
    <property type="protein sequence ID" value="KAE9056004.1"/>
    <property type="molecule type" value="Genomic_DNA"/>
</dbReference>
<evidence type="ECO:0000313" key="17">
    <source>
        <dbReference type="Proteomes" id="UP000460718"/>
    </source>
</evidence>
<dbReference type="Proteomes" id="UP000429523">
    <property type="component" value="Unassembled WGS sequence"/>
</dbReference>
<dbReference type="EMBL" id="QXFY01009246">
    <property type="protein sequence ID" value="KAE9262848.1"/>
    <property type="molecule type" value="Genomic_DNA"/>
</dbReference>
<accession>A0A6A3UXQ9</accession>
<name>A0A6A3UXQ9_9STRA</name>
<evidence type="ECO:0000313" key="19">
    <source>
        <dbReference type="Proteomes" id="UP000486351"/>
    </source>
</evidence>
<dbReference type="EMBL" id="QXGD01008604">
    <property type="protein sequence ID" value="KAE9158980.1"/>
    <property type="molecule type" value="Genomic_DNA"/>
</dbReference>
<dbReference type="Proteomes" id="UP000440367">
    <property type="component" value="Unassembled WGS sequence"/>
</dbReference>
<dbReference type="EMBL" id="QXGC01007908">
    <property type="protein sequence ID" value="KAE9159589.1"/>
    <property type="molecule type" value="Genomic_DNA"/>
</dbReference>
<evidence type="ECO:0000313" key="5">
    <source>
        <dbReference type="EMBL" id="KAE9056004.1"/>
    </source>
</evidence>
<dbReference type="EMBL" id="QXFZ01009092">
    <property type="protein sequence ID" value="KAE9055015.1"/>
    <property type="molecule type" value="Genomic_DNA"/>
</dbReference>
<dbReference type="EMBL" id="QXFX01009531">
    <property type="protein sequence ID" value="KAE9054558.1"/>
    <property type="molecule type" value="Genomic_DNA"/>
</dbReference>
<evidence type="ECO:0000313" key="18">
    <source>
        <dbReference type="Proteomes" id="UP000476176"/>
    </source>
</evidence>
<dbReference type="Proteomes" id="UP000460718">
    <property type="component" value="Unassembled WGS sequence"/>
</dbReference>
<dbReference type="EMBL" id="QXFW01007673">
    <property type="protein sequence ID" value="KAE8956665.1"/>
    <property type="molecule type" value="Genomic_DNA"/>
</dbReference>
<comment type="caution">
    <text evidence="6">The sequence shown here is derived from an EMBL/GenBank/DDBJ whole genome shotgun (WGS) entry which is preliminary data.</text>
</comment>
<keyword evidence="12" id="KW-1185">Reference proteome</keyword>
<evidence type="ECO:0000313" key="7">
    <source>
        <dbReference type="EMBL" id="KAE9158980.1"/>
    </source>
</evidence>
<evidence type="ECO:0000313" key="1">
    <source>
        <dbReference type="EMBL" id="KAE8916855.1"/>
    </source>
</evidence>
<dbReference type="Proteomes" id="UP000440732">
    <property type="component" value="Unassembled WGS sequence"/>
</dbReference>
<evidence type="ECO:0000313" key="12">
    <source>
        <dbReference type="Proteomes" id="UP000433483"/>
    </source>
</evidence>
<evidence type="ECO:0000313" key="3">
    <source>
        <dbReference type="EMBL" id="KAE9054558.1"/>
    </source>
</evidence>
<dbReference type="EMBL" id="QXGB01009304">
    <property type="protein sequence ID" value="KAE9157031.1"/>
    <property type="molecule type" value="Genomic_DNA"/>
</dbReference>
<proteinExistence type="predicted"/>
<dbReference type="Proteomes" id="UP000486351">
    <property type="component" value="Unassembled WGS sequence"/>
</dbReference>
<evidence type="ECO:0000313" key="16">
    <source>
        <dbReference type="Proteomes" id="UP000441208"/>
    </source>
</evidence>
<dbReference type="Proteomes" id="UP000433483">
    <property type="component" value="Unassembled WGS sequence"/>
</dbReference>
<dbReference type="EMBL" id="QXGF01008768">
    <property type="protein sequence ID" value="KAE8916855.1"/>
    <property type="molecule type" value="Genomic_DNA"/>
</dbReference>